<protein>
    <submittedName>
        <fullName evidence="1">Uncharacterized protein</fullName>
    </submittedName>
</protein>
<dbReference type="Proteomes" id="UP000479000">
    <property type="component" value="Unassembled WGS sequence"/>
</dbReference>
<feature type="non-terminal residue" evidence="1">
    <location>
        <position position="58"/>
    </location>
</feature>
<reference evidence="1 2" key="1">
    <citation type="submission" date="2020-02" db="EMBL/GenBank/DDBJ databases">
        <authorList>
            <person name="Ferguson B K."/>
        </authorList>
    </citation>
    <scope>NUCLEOTIDE SEQUENCE [LARGE SCALE GENOMIC DNA]</scope>
</reference>
<sequence>MPPETRWRHHMPDVISASVKSSGMFISSPMSRYWKSKTELSKKNCKKHSSIWNFAKHS</sequence>
<gene>
    <name evidence="1" type="ORF">NTEN_LOCUS18407</name>
</gene>
<evidence type="ECO:0000313" key="1">
    <source>
        <dbReference type="EMBL" id="CAB0013858.1"/>
    </source>
</evidence>
<organism evidence="1 2">
    <name type="scientific">Nesidiocoris tenuis</name>
    <dbReference type="NCBI Taxonomy" id="355587"/>
    <lineage>
        <taxon>Eukaryota</taxon>
        <taxon>Metazoa</taxon>
        <taxon>Ecdysozoa</taxon>
        <taxon>Arthropoda</taxon>
        <taxon>Hexapoda</taxon>
        <taxon>Insecta</taxon>
        <taxon>Pterygota</taxon>
        <taxon>Neoptera</taxon>
        <taxon>Paraneoptera</taxon>
        <taxon>Hemiptera</taxon>
        <taxon>Heteroptera</taxon>
        <taxon>Panheteroptera</taxon>
        <taxon>Cimicomorpha</taxon>
        <taxon>Miridae</taxon>
        <taxon>Dicyphina</taxon>
        <taxon>Nesidiocoris</taxon>
    </lineage>
</organism>
<dbReference type="AlphaFoldDB" id="A0A6H5HBL6"/>
<accession>A0A6H5HBL6</accession>
<dbReference type="EMBL" id="CADCXU010027030">
    <property type="protein sequence ID" value="CAB0013858.1"/>
    <property type="molecule type" value="Genomic_DNA"/>
</dbReference>
<evidence type="ECO:0000313" key="2">
    <source>
        <dbReference type="Proteomes" id="UP000479000"/>
    </source>
</evidence>
<proteinExistence type="predicted"/>
<name>A0A6H5HBL6_9HEMI</name>
<keyword evidence="2" id="KW-1185">Reference proteome</keyword>